<evidence type="ECO:0000256" key="5">
    <source>
        <dbReference type="PIRSR" id="PIRSR606710-2"/>
    </source>
</evidence>
<reference evidence="8 9" key="1">
    <citation type="submission" date="2015-09" db="EMBL/GenBank/DDBJ databases">
        <authorList>
            <consortium name="Pathogen Informatics"/>
        </authorList>
    </citation>
    <scope>NUCLEOTIDE SEQUENCE [LARGE SCALE GENOMIC DNA]</scope>
    <source>
        <strain evidence="8 9">2789STDY5834876</strain>
    </source>
</reference>
<evidence type="ECO:0000256" key="4">
    <source>
        <dbReference type="PIRSR" id="PIRSR606710-1"/>
    </source>
</evidence>
<dbReference type="InterPro" id="IPR023296">
    <property type="entry name" value="Glyco_hydro_beta-prop_sf"/>
</dbReference>
<name>A0A174AZQ5_9FIRM</name>
<dbReference type="SUPFAM" id="SSF49899">
    <property type="entry name" value="Concanavalin A-like lectins/glucanases"/>
    <property type="match status" value="1"/>
</dbReference>
<dbReference type="GO" id="GO:0005975">
    <property type="term" value="P:carbohydrate metabolic process"/>
    <property type="evidence" value="ECO:0007669"/>
    <property type="project" value="InterPro"/>
</dbReference>
<comment type="similarity">
    <text evidence="1 6">Belongs to the glycosyl hydrolase 43 family.</text>
</comment>
<evidence type="ECO:0000256" key="1">
    <source>
        <dbReference type="ARBA" id="ARBA00009865"/>
    </source>
</evidence>
<dbReference type="CDD" id="cd09000">
    <property type="entry name" value="GH43_SXA-like"/>
    <property type="match status" value="1"/>
</dbReference>
<dbReference type="STRING" id="39482.ERS852491_00850"/>
<dbReference type="SUPFAM" id="SSF75005">
    <property type="entry name" value="Arabinanase/levansucrase/invertase"/>
    <property type="match status" value="1"/>
</dbReference>
<dbReference type="InterPro" id="IPR051795">
    <property type="entry name" value="Glycosyl_Hydrlase_43"/>
</dbReference>
<gene>
    <name evidence="8" type="primary">xynB_1</name>
    <name evidence="8" type="ORF">ERS852491_00850</name>
</gene>
<feature type="active site" description="Proton acceptor" evidence="4">
    <location>
        <position position="16"/>
    </location>
</feature>
<dbReference type="InterPro" id="IPR041542">
    <property type="entry name" value="GH43_C2"/>
</dbReference>
<dbReference type="InterPro" id="IPR013320">
    <property type="entry name" value="ConA-like_dom_sf"/>
</dbReference>
<evidence type="ECO:0000259" key="7">
    <source>
        <dbReference type="Pfam" id="PF17851"/>
    </source>
</evidence>
<sequence>MAEIIKNPVLKGFHPDPCICRAGDDYYIAVSTFQWFPGVEIYHSRDLVHWEFAGRPLNEKRLLDMTGVPDSGGVWAPCLTYDEGMFYLIYSNVKTYRNYYKDVDNFLTCSKSICGPWSDPVYLNSSGFDPSFFHDDDGKKYLLNQRWDHRDKSASFDGIVLQEYDEEKQCLTGDPQKIFQGSSIGLTEGPHLYKINGMYYLFCAEGGTFYEHAVTVARAGNIEGPYELSPYHPLLTSYGHPELALQKCGHGSLVSTQDGEWYMAHLCGRPNGNQNRCMLGRETAIQKLEMTEDGWFVLDQTSGLPKEAVTAPKLPDFPVQKKSVKKVFPGRLPDEFQTLRIPLDSRWMDFDREKQSLILYGKESMESLHTQSLAGMRREHFHFTAETKLKFDPVHYQQAAGLALYYDTTNYFYLNLSWDEEKGRVLSVLVCDHGKIRVSKGERQPAGSAQELYLRIEVRNREAQFCWSPDGERYQNIGEILDASQLSDDYYDEAVHGLRFTGTFLVLCCQDTSGRRCRAEFEYMIYQPLDEEE</sequence>
<evidence type="ECO:0000313" key="9">
    <source>
        <dbReference type="Proteomes" id="UP000095544"/>
    </source>
</evidence>
<dbReference type="EMBL" id="CYZU01000005">
    <property type="protein sequence ID" value="CUN92868.1"/>
    <property type="molecule type" value="Genomic_DNA"/>
</dbReference>
<dbReference type="OrthoDB" id="9801455at2"/>
<dbReference type="InterPro" id="IPR006710">
    <property type="entry name" value="Glyco_hydro_43"/>
</dbReference>
<dbReference type="GO" id="GO:0009044">
    <property type="term" value="F:xylan 1,4-beta-xylosidase activity"/>
    <property type="evidence" value="ECO:0007669"/>
    <property type="project" value="UniProtKB-EC"/>
</dbReference>
<evidence type="ECO:0000256" key="2">
    <source>
        <dbReference type="ARBA" id="ARBA00022801"/>
    </source>
</evidence>
<dbReference type="PANTHER" id="PTHR42812">
    <property type="entry name" value="BETA-XYLOSIDASE"/>
    <property type="match status" value="1"/>
</dbReference>
<dbReference type="AlphaFoldDB" id="A0A174AZQ5"/>
<dbReference type="Pfam" id="PF17851">
    <property type="entry name" value="GH43_C2"/>
    <property type="match status" value="1"/>
</dbReference>
<proteinExistence type="inferred from homology"/>
<feature type="domain" description="Beta-xylosidase C-terminal Concanavalin A-like" evidence="7">
    <location>
        <begin position="331"/>
        <end position="527"/>
    </location>
</feature>
<dbReference type="Pfam" id="PF04616">
    <property type="entry name" value="Glyco_hydro_43"/>
    <property type="match status" value="1"/>
</dbReference>
<protein>
    <submittedName>
        <fullName evidence="8">Beta-xylosidase</fullName>
        <ecNumber evidence="8">3.2.1.37</ecNumber>
    </submittedName>
</protein>
<accession>A0A174AZQ5</accession>
<evidence type="ECO:0000313" key="8">
    <source>
        <dbReference type="EMBL" id="CUN92868.1"/>
    </source>
</evidence>
<keyword evidence="2 6" id="KW-0378">Hydrolase</keyword>
<dbReference type="Proteomes" id="UP000095544">
    <property type="component" value="Unassembled WGS sequence"/>
</dbReference>
<feature type="active site" description="Proton donor" evidence="4">
    <location>
        <position position="188"/>
    </location>
</feature>
<dbReference type="RefSeq" id="WP_050642489.1">
    <property type="nucleotide sequence ID" value="NZ_CABKUE010000009.1"/>
</dbReference>
<dbReference type="Gene3D" id="2.60.120.200">
    <property type="match status" value="1"/>
</dbReference>
<evidence type="ECO:0000256" key="6">
    <source>
        <dbReference type="RuleBase" id="RU361187"/>
    </source>
</evidence>
<feature type="site" description="Important for catalytic activity, responsible for pKa modulation of the active site Glu and correct orientation of both the proton donor and substrate" evidence="5">
    <location>
        <position position="129"/>
    </location>
</feature>
<dbReference type="EC" id="3.2.1.37" evidence="8"/>
<keyword evidence="3 6" id="KW-0326">Glycosidase</keyword>
<organism evidence="8 9">
    <name type="scientific">Faecalicatena contorta</name>
    <dbReference type="NCBI Taxonomy" id="39482"/>
    <lineage>
        <taxon>Bacteria</taxon>
        <taxon>Bacillati</taxon>
        <taxon>Bacillota</taxon>
        <taxon>Clostridia</taxon>
        <taxon>Lachnospirales</taxon>
        <taxon>Lachnospiraceae</taxon>
        <taxon>Faecalicatena</taxon>
    </lineage>
</organism>
<dbReference type="Gene3D" id="2.115.10.20">
    <property type="entry name" value="Glycosyl hydrolase domain, family 43"/>
    <property type="match status" value="1"/>
</dbReference>
<dbReference type="PANTHER" id="PTHR42812:SF12">
    <property type="entry name" value="BETA-XYLOSIDASE-RELATED"/>
    <property type="match status" value="1"/>
</dbReference>
<evidence type="ECO:0000256" key="3">
    <source>
        <dbReference type="ARBA" id="ARBA00023295"/>
    </source>
</evidence>